<accession>A0ABY8U3J7</accession>
<dbReference type="PANTHER" id="PTHR33825">
    <property type="entry name" value="CHITINASE-LIKE PROTEIN"/>
    <property type="match status" value="1"/>
</dbReference>
<proteinExistence type="predicted"/>
<name>A0ABY8U3J7_TETOB</name>
<evidence type="ECO:0000313" key="1">
    <source>
        <dbReference type="EMBL" id="WIA15945.1"/>
    </source>
</evidence>
<protein>
    <submittedName>
        <fullName evidence="1">Uncharacterized protein</fullName>
    </submittedName>
</protein>
<sequence>MTKTTNRMESMLQTLETELPDTAASMRLSSLELSDCLAEMGALGSDLSSGLRASARLASAAESGVRQGALLLGAGVVPVLARKETQLRDVVEAALKARVELEPEEQQ</sequence>
<dbReference type="PANTHER" id="PTHR33825:SF5">
    <property type="entry name" value="TRANSMEMBRANE PROTEIN"/>
    <property type="match status" value="1"/>
</dbReference>
<dbReference type="EMBL" id="CP126214">
    <property type="protein sequence ID" value="WIA15945.1"/>
    <property type="molecule type" value="Genomic_DNA"/>
</dbReference>
<gene>
    <name evidence="1" type="ORF">OEZ85_012687</name>
</gene>
<keyword evidence="2" id="KW-1185">Reference proteome</keyword>
<dbReference type="Proteomes" id="UP001244341">
    <property type="component" value="Chromosome 7b"/>
</dbReference>
<reference evidence="1 2" key="1">
    <citation type="submission" date="2023-05" db="EMBL/GenBank/DDBJ databases">
        <title>A 100% complete, gapless, phased diploid assembly of the Scenedesmus obliquus UTEX 3031 genome.</title>
        <authorList>
            <person name="Biondi T.C."/>
            <person name="Hanschen E.R."/>
            <person name="Kwon T."/>
            <person name="Eng W."/>
            <person name="Kruse C.P.S."/>
            <person name="Koehler S.I."/>
            <person name="Kunde Y."/>
            <person name="Gleasner C.D."/>
            <person name="You Mak K.T."/>
            <person name="Polle J."/>
            <person name="Hovde B.T."/>
            <person name="Starkenburg S.R."/>
        </authorList>
    </citation>
    <scope>NUCLEOTIDE SEQUENCE [LARGE SCALE GENOMIC DNA]</scope>
    <source>
        <strain evidence="1 2">DOE0152z</strain>
    </source>
</reference>
<evidence type="ECO:0000313" key="2">
    <source>
        <dbReference type="Proteomes" id="UP001244341"/>
    </source>
</evidence>
<organism evidence="1 2">
    <name type="scientific">Tetradesmus obliquus</name>
    <name type="common">Green alga</name>
    <name type="synonym">Acutodesmus obliquus</name>
    <dbReference type="NCBI Taxonomy" id="3088"/>
    <lineage>
        <taxon>Eukaryota</taxon>
        <taxon>Viridiplantae</taxon>
        <taxon>Chlorophyta</taxon>
        <taxon>core chlorophytes</taxon>
        <taxon>Chlorophyceae</taxon>
        <taxon>CS clade</taxon>
        <taxon>Sphaeropleales</taxon>
        <taxon>Scenedesmaceae</taxon>
        <taxon>Tetradesmus</taxon>
    </lineage>
</organism>